<feature type="region of interest" description="Disordered" evidence="2">
    <location>
        <begin position="546"/>
        <end position="566"/>
    </location>
</feature>
<dbReference type="InterPro" id="IPR032675">
    <property type="entry name" value="LRR_dom_sf"/>
</dbReference>
<keyword evidence="1" id="KW-0175">Coiled coil</keyword>
<evidence type="ECO:0000313" key="3">
    <source>
        <dbReference type="EMBL" id="EJK76467.1"/>
    </source>
</evidence>
<organism evidence="3 4">
    <name type="scientific">Thalassiosira oceanica</name>
    <name type="common">Marine diatom</name>
    <dbReference type="NCBI Taxonomy" id="159749"/>
    <lineage>
        <taxon>Eukaryota</taxon>
        <taxon>Sar</taxon>
        <taxon>Stramenopiles</taxon>
        <taxon>Ochrophyta</taxon>
        <taxon>Bacillariophyta</taxon>
        <taxon>Coscinodiscophyceae</taxon>
        <taxon>Thalassiosirophycidae</taxon>
        <taxon>Thalassiosirales</taxon>
        <taxon>Thalassiosiraceae</taxon>
        <taxon>Thalassiosira</taxon>
    </lineage>
</organism>
<dbReference type="EMBL" id="AGNL01002112">
    <property type="protein sequence ID" value="EJK76467.1"/>
    <property type="molecule type" value="Genomic_DNA"/>
</dbReference>
<keyword evidence="4" id="KW-1185">Reference proteome</keyword>
<sequence length="631" mass="71005">MDRLRLENERLREENHLLRLRLENERLLDENRLLQSQLKCGVWEPMNYKVPSQYWQAHGFNRTYGSAMEDFQDRTNNLVSRLRRDELGHDDDIIVYFERDGVELEPNAVAYDDLLLPLWQELARGMVHWSATHPDKSLPDVVLDSIELHPKASRIINRGMEKAKATCLHLRNIRVPYTYEEFLPEHLKDNEHLTRLGLFDMPLTANDLRCLSRLISSRAVEGGSPNSGRLDELVLGQSIVGCNEEEINTLLGLARRVSNLSLVANSIPPLAFHRIANFLATNPDGLLGLIIFDDRLAAGTIKMIARSLRTNTNLRHLHLKGRGATKEGREALLRSVFDIQSLDSCHASNHSCNVFEGKMFGGTLLENNSSGITKVNRATKMCTMLVLSSKEGLFDFSKFDRVPCELYPNLIDLAGSCAQDTSGLTDIYAELAGKRRGPRHAMWDSLGNKRQLNCYYEMFRCLTMALNLEGDGALLSTYLQLPAFMGGQHPNLTSKGNANCSTTMSLHQTAVGNIKSRLIDKFIPAVAASHSSDLLIRSRTRGEANQQRCCRGAAEEPDTDRSPARRKHRWSCTRLVLVQDDELFSCVTRAMARPTRGAYVLPYDSSLSDRPTNQLTESLTDRPTESLNSVA</sequence>
<feature type="coiled-coil region" evidence="1">
    <location>
        <begin position="1"/>
        <end position="37"/>
    </location>
</feature>
<name>K0TQQ7_THAOC</name>
<dbReference type="Proteomes" id="UP000266841">
    <property type="component" value="Unassembled WGS sequence"/>
</dbReference>
<gene>
    <name evidence="3" type="ORF">THAOC_01770</name>
</gene>
<comment type="caution">
    <text evidence="3">The sequence shown here is derived from an EMBL/GenBank/DDBJ whole genome shotgun (WGS) entry which is preliminary data.</text>
</comment>
<evidence type="ECO:0000256" key="2">
    <source>
        <dbReference type="SAM" id="MobiDB-lite"/>
    </source>
</evidence>
<feature type="compositionally biased region" description="Polar residues" evidence="2">
    <location>
        <begin position="605"/>
        <end position="618"/>
    </location>
</feature>
<reference evidence="3 4" key="1">
    <citation type="journal article" date="2012" name="Genome Biol.">
        <title>Genome and low-iron response of an oceanic diatom adapted to chronic iron limitation.</title>
        <authorList>
            <person name="Lommer M."/>
            <person name="Specht M."/>
            <person name="Roy A.S."/>
            <person name="Kraemer L."/>
            <person name="Andreson R."/>
            <person name="Gutowska M.A."/>
            <person name="Wolf J."/>
            <person name="Bergner S.V."/>
            <person name="Schilhabel M.B."/>
            <person name="Klostermeier U.C."/>
            <person name="Beiko R.G."/>
            <person name="Rosenstiel P."/>
            <person name="Hippler M."/>
            <person name="Laroche J."/>
        </authorList>
    </citation>
    <scope>NUCLEOTIDE SEQUENCE [LARGE SCALE GENOMIC DNA]</scope>
    <source>
        <strain evidence="3 4">CCMP1005</strain>
    </source>
</reference>
<proteinExistence type="predicted"/>
<feature type="region of interest" description="Disordered" evidence="2">
    <location>
        <begin position="602"/>
        <end position="631"/>
    </location>
</feature>
<accession>K0TQQ7</accession>
<evidence type="ECO:0000256" key="1">
    <source>
        <dbReference type="SAM" id="Coils"/>
    </source>
</evidence>
<dbReference type="Gene3D" id="3.80.10.10">
    <property type="entry name" value="Ribonuclease Inhibitor"/>
    <property type="match status" value="1"/>
</dbReference>
<dbReference type="AlphaFoldDB" id="K0TQQ7"/>
<dbReference type="SUPFAM" id="SSF52047">
    <property type="entry name" value="RNI-like"/>
    <property type="match status" value="1"/>
</dbReference>
<protein>
    <submittedName>
        <fullName evidence="3">Uncharacterized protein</fullName>
    </submittedName>
</protein>
<evidence type="ECO:0000313" key="4">
    <source>
        <dbReference type="Proteomes" id="UP000266841"/>
    </source>
</evidence>